<name>A0A2A2FBC5_9GAMM</name>
<dbReference type="Pfam" id="PF00015">
    <property type="entry name" value="MCPsignal"/>
    <property type="match status" value="1"/>
</dbReference>
<dbReference type="RefSeq" id="WP_095615995.1">
    <property type="nucleotide sequence ID" value="NZ_NSKD01000001.1"/>
</dbReference>
<dbReference type="SUPFAM" id="SSF58104">
    <property type="entry name" value="Methyl-accepting chemotaxis protein (MCP) signaling domain"/>
    <property type="match status" value="1"/>
</dbReference>
<evidence type="ECO:0000259" key="7">
    <source>
        <dbReference type="PROSITE" id="PS50885"/>
    </source>
</evidence>
<feature type="domain" description="Methyl-accepting transducer" evidence="6">
    <location>
        <begin position="265"/>
        <end position="501"/>
    </location>
</feature>
<dbReference type="GO" id="GO:0006935">
    <property type="term" value="P:chemotaxis"/>
    <property type="evidence" value="ECO:0007669"/>
    <property type="project" value="InterPro"/>
</dbReference>
<comment type="similarity">
    <text evidence="3">Belongs to the methyl-accepting chemotaxis (MCP) protein family.</text>
</comment>
<evidence type="ECO:0000313" key="9">
    <source>
        <dbReference type="Proteomes" id="UP000218896"/>
    </source>
</evidence>
<keyword evidence="5" id="KW-0472">Membrane</keyword>
<dbReference type="InterPro" id="IPR004090">
    <property type="entry name" value="Chemotax_Me-accpt_rcpt"/>
</dbReference>
<dbReference type="InterPro" id="IPR004089">
    <property type="entry name" value="MCPsignal_dom"/>
</dbReference>
<evidence type="ECO:0000256" key="1">
    <source>
        <dbReference type="ARBA" id="ARBA00004370"/>
    </source>
</evidence>
<dbReference type="SMART" id="SM00283">
    <property type="entry name" value="MA"/>
    <property type="match status" value="1"/>
</dbReference>
<feature type="transmembrane region" description="Helical" evidence="5">
    <location>
        <begin position="185"/>
        <end position="205"/>
    </location>
</feature>
<dbReference type="CDD" id="cd06225">
    <property type="entry name" value="HAMP"/>
    <property type="match status" value="1"/>
</dbReference>
<comment type="caution">
    <text evidence="8">The sequence shown here is derived from an EMBL/GenBank/DDBJ whole genome shotgun (WGS) entry which is preliminary data.</text>
</comment>
<dbReference type="AlphaFoldDB" id="A0A2A2FBC5"/>
<evidence type="ECO:0000259" key="6">
    <source>
        <dbReference type="PROSITE" id="PS50111"/>
    </source>
</evidence>
<keyword evidence="5" id="KW-0812">Transmembrane</keyword>
<keyword evidence="2 4" id="KW-0807">Transducer</keyword>
<evidence type="ECO:0000256" key="4">
    <source>
        <dbReference type="PROSITE-ProRule" id="PRU00284"/>
    </source>
</evidence>
<keyword evidence="5" id="KW-1133">Transmembrane helix</keyword>
<dbReference type="Gene3D" id="1.10.287.950">
    <property type="entry name" value="Methyl-accepting chemotaxis protein"/>
    <property type="match status" value="1"/>
</dbReference>
<dbReference type="PANTHER" id="PTHR32089:SF112">
    <property type="entry name" value="LYSOZYME-LIKE PROTEIN-RELATED"/>
    <property type="match status" value="1"/>
</dbReference>
<evidence type="ECO:0000313" key="8">
    <source>
        <dbReference type="EMBL" id="PAU81895.1"/>
    </source>
</evidence>
<dbReference type="GO" id="GO:0007165">
    <property type="term" value="P:signal transduction"/>
    <property type="evidence" value="ECO:0007669"/>
    <property type="project" value="UniProtKB-KW"/>
</dbReference>
<accession>A0A2A2FBC5</accession>
<dbReference type="PROSITE" id="PS50885">
    <property type="entry name" value="HAMP"/>
    <property type="match status" value="1"/>
</dbReference>
<comment type="subcellular location">
    <subcellularLocation>
        <location evidence="1">Membrane</location>
    </subcellularLocation>
</comment>
<dbReference type="GO" id="GO:0004888">
    <property type="term" value="F:transmembrane signaling receptor activity"/>
    <property type="evidence" value="ECO:0007669"/>
    <property type="project" value="InterPro"/>
</dbReference>
<evidence type="ECO:0000256" key="5">
    <source>
        <dbReference type="SAM" id="Phobius"/>
    </source>
</evidence>
<protein>
    <submittedName>
        <fullName evidence="8">Methyl-accepting chemotaxis protein</fullName>
    </submittedName>
</protein>
<dbReference type="SMART" id="SM00304">
    <property type="entry name" value="HAMP"/>
    <property type="match status" value="1"/>
</dbReference>
<keyword evidence="9" id="KW-1185">Reference proteome</keyword>
<dbReference type="GO" id="GO:0016020">
    <property type="term" value="C:membrane"/>
    <property type="evidence" value="ECO:0007669"/>
    <property type="project" value="UniProtKB-SubCell"/>
</dbReference>
<evidence type="ECO:0000256" key="3">
    <source>
        <dbReference type="ARBA" id="ARBA00029447"/>
    </source>
</evidence>
<dbReference type="PANTHER" id="PTHR32089">
    <property type="entry name" value="METHYL-ACCEPTING CHEMOTAXIS PROTEIN MCPB"/>
    <property type="match status" value="1"/>
</dbReference>
<dbReference type="Proteomes" id="UP000218896">
    <property type="component" value="Unassembled WGS sequence"/>
</dbReference>
<sequence length="537" mass="58845">MLQRLSISLKLSLLVGIAILAFVITQGFNFYVQNNNAGRLHEVNDQLYPMMEKATVNLGQLELMEAQINAAVTTGNEERLAETETYYNTIQTNLDELQDLAPRMSDRFKRLSRDLERYYSEATRIASAFIEGDADMRALGKDASANAKRLKELMSDMTTVRDKARDAFSNSIDETLVTTERSTTLGLSIAVIAIATLVVVSLFIARSITSSLNRVIHSLRNMASGEGDLTSRIQYDGRDELRELVTHFNAFIEKLHSAFGTISKDVEGLEEVSQQLSQTSRANLQRINDQSSAIASARHSVDELVKSVEEVASFASDASEQTQGAAEYANRGKAHVSGNVQTIQDLAQEIDQSAELVNQFETHSTKVAGLLDTIKTVTEQTNLLALNAAIEAARAGEHGRGFAVVADEVRNLAVRTQNSAQEIETVISDLSSLAESSVSAMQNSVEKARTGVDATKESGEVLQSILENVESISSINEQIAAATHEQTATFNDVVKNITDIHGNAEQITETTQELDQASQDSREITQRLHQIASQFRV</sequence>
<dbReference type="PROSITE" id="PS50111">
    <property type="entry name" value="CHEMOTAXIS_TRANSDUC_2"/>
    <property type="match status" value="1"/>
</dbReference>
<proteinExistence type="inferred from homology"/>
<dbReference type="PRINTS" id="PR00260">
    <property type="entry name" value="CHEMTRNSDUCR"/>
</dbReference>
<dbReference type="OrthoDB" id="2489132at2"/>
<gene>
    <name evidence="8" type="ORF">CK501_01720</name>
</gene>
<reference evidence="8 9" key="1">
    <citation type="submission" date="2017-08" db="EMBL/GenBank/DDBJ databases">
        <title>Halovibrio sewagensis sp. nov., isolated from wastewater of high salinity.</title>
        <authorList>
            <person name="Dong X."/>
            <person name="Zhang G."/>
        </authorList>
    </citation>
    <scope>NUCLEOTIDE SEQUENCE [LARGE SCALE GENOMIC DNA]</scope>
    <source>
        <strain evidence="8 9">YL5-2</strain>
    </source>
</reference>
<feature type="domain" description="HAMP" evidence="7">
    <location>
        <begin position="206"/>
        <end position="260"/>
    </location>
</feature>
<dbReference type="EMBL" id="NSKD01000001">
    <property type="protein sequence ID" value="PAU81895.1"/>
    <property type="molecule type" value="Genomic_DNA"/>
</dbReference>
<dbReference type="Pfam" id="PF00672">
    <property type="entry name" value="HAMP"/>
    <property type="match status" value="1"/>
</dbReference>
<evidence type="ECO:0000256" key="2">
    <source>
        <dbReference type="ARBA" id="ARBA00023224"/>
    </source>
</evidence>
<dbReference type="InterPro" id="IPR003660">
    <property type="entry name" value="HAMP_dom"/>
</dbReference>
<organism evidence="8 9">
    <name type="scientific">Halovibrio salipaludis</name>
    <dbReference type="NCBI Taxonomy" id="2032626"/>
    <lineage>
        <taxon>Bacteria</taxon>
        <taxon>Pseudomonadati</taxon>
        <taxon>Pseudomonadota</taxon>
        <taxon>Gammaproteobacteria</taxon>
        <taxon>Oceanospirillales</taxon>
        <taxon>Halomonadaceae</taxon>
        <taxon>Halovibrio</taxon>
    </lineage>
</organism>
<dbReference type="FunFam" id="1.10.287.950:FF:000001">
    <property type="entry name" value="Methyl-accepting chemotaxis sensory transducer"/>
    <property type="match status" value="1"/>
</dbReference>